<evidence type="ECO:0000256" key="9">
    <source>
        <dbReference type="PIRSR" id="PIRSR602403-1"/>
    </source>
</evidence>
<evidence type="ECO:0000256" key="4">
    <source>
        <dbReference type="ARBA" id="ARBA00022617"/>
    </source>
</evidence>
<evidence type="ECO:0000256" key="5">
    <source>
        <dbReference type="ARBA" id="ARBA00022723"/>
    </source>
</evidence>
<dbReference type="GO" id="GO:0016705">
    <property type="term" value="F:oxidoreductase activity, acting on paired donors, with incorporation or reduction of molecular oxygen"/>
    <property type="evidence" value="ECO:0007669"/>
    <property type="project" value="InterPro"/>
</dbReference>
<comment type="similarity">
    <text evidence="3 10">Belongs to the cytochrome P450 family.</text>
</comment>
<protein>
    <recommendedName>
        <fullName evidence="14">Cytochrome P450</fullName>
    </recommendedName>
</protein>
<accession>S8FPN7</accession>
<dbReference type="AlphaFoldDB" id="S8FPN7"/>
<dbReference type="CDD" id="cd11069">
    <property type="entry name" value="CYP_FUM15-like"/>
    <property type="match status" value="1"/>
</dbReference>
<comment type="cofactor">
    <cofactor evidence="1 9">
        <name>heme</name>
        <dbReference type="ChEBI" id="CHEBI:30413"/>
    </cofactor>
</comment>
<dbReference type="GO" id="GO:0004497">
    <property type="term" value="F:monooxygenase activity"/>
    <property type="evidence" value="ECO:0007669"/>
    <property type="project" value="UniProtKB-KW"/>
</dbReference>
<dbReference type="PANTHER" id="PTHR24305">
    <property type="entry name" value="CYTOCHROME P450"/>
    <property type="match status" value="1"/>
</dbReference>
<dbReference type="EMBL" id="KE504150">
    <property type="protein sequence ID" value="EPT00250.1"/>
    <property type="molecule type" value="Genomic_DNA"/>
</dbReference>
<dbReference type="OrthoDB" id="1470350at2759"/>
<keyword evidence="4 9" id="KW-0349">Heme</keyword>
<dbReference type="Pfam" id="PF00067">
    <property type="entry name" value="p450"/>
    <property type="match status" value="1"/>
</dbReference>
<evidence type="ECO:0000313" key="12">
    <source>
        <dbReference type="EMBL" id="EPT00250.1"/>
    </source>
</evidence>
<evidence type="ECO:0000256" key="2">
    <source>
        <dbReference type="ARBA" id="ARBA00005179"/>
    </source>
</evidence>
<dbReference type="InterPro" id="IPR036396">
    <property type="entry name" value="Cyt_P450_sf"/>
</dbReference>
<dbReference type="Proteomes" id="UP000015241">
    <property type="component" value="Unassembled WGS sequence"/>
</dbReference>
<feature type="binding site" description="axial binding residue" evidence="9">
    <location>
        <position position="493"/>
    </location>
    <ligand>
        <name>heme</name>
        <dbReference type="ChEBI" id="CHEBI:30413"/>
    </ligand>
    <ligandPart>
        <name>Fe</name>
        <dbReference type="ChEBI" id="CHEBI:18248"/>
    </ligandPart>
</feature>
<evidence type="ECO:0000256" key="8">
    <source>
        <dbReference type="ARBA" id="ARBA00023033"/>
    </source>
</evidence>
<name>S8FPN7_FOMSC</name>
<keyword evidence="8 10" id="KW-0503">Monooxygenase</keyword>
<keyword evidence="7 9" id="KW-0408">Iron</keyword>
<dbReference type="PANTHER" id="PTHR24305:SF166">
    <property type="entry name" value="CYTOCHROME P450 12A4, MITOCHONDRIAL-RELATED"/>
    <property type="match status" value="1"/>
</dbReference>
<gene>
    <name evidence="12" type="ORF">FOMPIDRAFT_1023850</name>
</gene>
<evidence type="ECO:0000256" key="1">
    <source>
        <dbReference type="ARBA" id="ARBA00001971"/>
    </source>
</evidence>
<evidence type="ECO:0000256" key="7">
    <source>
        <dbReference type="ARBA" id="ARBA00023004"/>
    </source>
</evidence>
<evidence type="ECO:0000256" key="6">
    <source>
        <dbReference type="ARBA" id="ARBA00023002"/>
    </source>
</evidence>
<dbReference type="InterPro" id="IPR017972">
    <property type="entry name" value="Cyt_P450_CS"/>
</dbReference>
<dbReference type="SUPFAM" id="SSF48264">
    <property type="entry name" value="Cytochrome P450"/>
    <property type="match status" value="1"/>
</dbReference>
<evidence type="ECO:0000256" key="11">
    <source>
        <dbReference type="SAM" id="Coils"/>
    </source>
</evidence>
<reference evidence="12 13" key="1">
    <citation type="journal article" date="2012" name="Science">
        <title>The Paleozoic origin of enzymatic lignin decomposition reconstructed from 31 fungal genomes.</title>
        <authorList>
            <person name="Floudas D."/>
            <person name="Binder M."/>
            <person name="Riley R."/>
            <person name="Barry K."/>
            <person name="Blanchette R.A."/>
            <person name="Henrissat B."/>
            <person name="Martinez A.T."/>
            <person name="Otillar R."/>
            <person name="Spatafora J.W."/>
            <person name="Yadav J.S."/>
            <person name="Aerts A."/>
            <person name="Benoit I."/>
            <person name="Boyd A."/>
            <person name="Carlson A."/>
            <person name="Copeland A."/>
            <person name="Coutinho P.M."/>
            <person name="de Vries R.P."/>
            <person name="Ferreira P."/>
            <person name="Findley K."/>
            <person name="Foster B."/>
            <person name="Gaskell J."/>
            <person name="Glotzer D."/>
            <person name="Gorecki P."/>
            <person name="Heitman J."/>
            <person name="Hesse C."/>
            <person name="Hori C."/>
            <person name="Igarashi K."/>
            <person name="Jurgens J.A."/>
            <person name="Kallen N."/>
            <person name="Kersten P."/>
            <person name="Kohler A."/>
            <person name="Kuees U."/>
            <person name="Kumar T.K.A."/>
            <person name="Kuo A."/>
            <person name="LaButti K."/>
            <person name="Larrondo L.F."/>
            <person name="Lindquist E."/>
            <person name="Ling A."/>
            <person name="Lombard V."/>
            <person name="Lucas S."/>
            <person name="Lundell T."/>
            <person name="Martin R."/>
            <person name="McLaughlin D.J."/>
            <person name="Morgenstern I."/>
            <person name="Morin E."/>
            <person name="Murat C."/>
            <person name="Nagy L.G."/>
            <person name="Nolan M."/>
            <person name="Ohm R.A."/>
            <person name="Patyshakuliyeva A."/>
            <person name="Rokas A."/>
            <person name="Ruiz-Duenas F.J."/>
            <person name="Sabat G."/>
            <person name="Salamov A."/>
            <person name="Samejima M."/>
            <person name="Schmutz J."/>
            <person name="Slot J.C."/>
            <person name="St John F."/>
            <person name="Stenlid J."/>
            <person name="Sun H."/>
            <person name="Sun S."/>
            <person name="Syed K."/>
            <person name="Tsang A."/>
            <person name="Wiebenga A."/>
            <person name="Young D."/>
            <person name="Pisabarro A."/>
            <person name="Eastwood D.C."/>
            <person name="Martin F."/>
            <person name="Cullen D."/>
            <person name="Grigoriev I.V."/>
            <person name="Hibbett D.S."/>
        </authorList>
    </citation>
    <scope>NUCLEOTIDE SEQUENCE</scope>
    <source>
        <strain evidence="13">FP-58527</strain>
    </source>
</reference>
<comment type="pathway">
    <text evidence="2">Secondary metabolite biosynthesis.</text>
</comment>
<dbReference type="PROSITE" id="PS00086">
    <property type="entry name" value="CYTOCHROME_P450"/>
    <property type="match status" value="1"/>
</dbReference>
<keyword evidence="5 9" id="KW-0479">Metal-binding</keyword>
<dbReference type="HOGENOM" id="CLU_001570_5_11_1"/>
<dbReference type="PRINTS" id="PR00465">
    <property type="entry name" value="EP450IV"/>
</dbReference>
<proteinExistence type="inferred from homology"/>
<keyword evidence="11" id="KW-0175">Coiled coil</keyword>
<dbReference type="GO" id="GO:0020037">
    <property type="term" value="F:heme binding"/>
    <property type="evidence" value="ECO:0007669"/>
    <property type="project" value="InterPro"/>
</dbReference>
<dbReference type="InterPro" id="IPR050121">
    <property type="entry name" value="Cytochrome_P450_monoxygenase"/>
</dbReference>
<sequence length="558" mass="62480">MLFYALLVVLSALLVYLLNLVFIHPRSNPLRNLPGPPSNGLFRDQLGMVMNPSVSPRTHEHFIKTYGRNVMIRGILPWDLRLFTLDPVTLAHIMKHSHIYEKPWQSRRLITGLIGCGMLTAEGNMHKWQRRVAMPAFSVQNMRELVPLVFAKGDELKEKWLEMIRDASAETEKGGMKLDVCHWVSRATFDVIGSAGFDYQFNAVQNETNELFNAYKEMFEVAIAQQSGALRSLAVIYFPALETLFPNKATHTVRRCQEVIHRVAGNLIQEKKRKIAEAEAEGKTYQGKDLLSLLLKSNAAADLSPEQRISDADILHNINTFMFAGSDTSSLAITWMLYLLARYPAIQARLRAELLPLLPPTPLASLTPDEVGRLYARVAELPYLENVVREALRLIPPVHSSARVATRDDVLPTGTPVPTRMPDGSVQELREVRVPKGAFIHVPVEGFNLDKEIWGADAWAFKPDRWDSLPEAVASQPGLYNNTLTFSAGPRSCIGMRFSIIEIKTFLLVLVTHFTFAEADEKVGKANVVLTRPYVVGKHMAGSQCPLLVTPYVPVGTH</sequence>
<dbReference type="STRING" id="743788.S8FPN7"/>
<keyword evidence="13" id="KW-1185">Reference proteome</keyword>
<organism evidence="12 13">
    <name type="scientific">Fomitopsis schrenkii</name>
    <name type="common">Brown rot fungus</name>
    <dbReference type="NCBI Taxonomy" id="2126942"/>
    <lineage>
        <taxon>Eukaryota</taxon>
        <taxon>Fungi</taxon>
        <taxon>Dikarya</taxon>
        <taxon>Basidiomycota</taxon>
        <taxon>Agaricomycotina</taxon>
        <taxon>Agaricomycetes</taxon>
        <taxon>Polyporales</taxon>
        <taxon>Fomitopsis</taxon>
    </lineage>
</organism>
<evidence type="ECO:0000256" key="10">
    <source>
        <dbReference type="RuleBase" id="RU000461"/>
    </source>
</evidence>
<evidence type="ECO:0008006" key="14">
    <source>
        <dbReference type="Google" id="ProtNLM"/>
    </source>
</evidence>
<dbReference type="GO" id="GO:0005506">
    <property type="term" value="F:iron ion binding"/>
    <property type="evidence" value="ECO:0007669"/>
    <property type="project" value="InterPro"/>
</dbReference>
<dbReference type="InParanoid" id="S8FPN7"/>
<feature type="coiled-coil region" evidence="11">
    <location>
        <begin position="261"/>
        <end position="288"/>
    </location>
</feature>
<keyword evidence="6 10" id="KW-0560">Oxidoreductase</keyword>
<dbReference type="Gene3D" id="1.10.630.10">
    <property type="entry name" value="Cytochrome P450"/>
    <property type="match status" value="1"/>
</dbReference>
<dbReference type="InterPro" id="IPR001128">
    <property type="entry name" value="Cyt_P450"/>
</dbReference>
<evidence type="ECO:0000313" key="13">
    <source>
        <dbReference type="Proteomes" id="UP000015241"/>
    </source>
</evidence>
<dbReference type="InterPro" id="IPR002403">
    <property type="entry name" value="Cyt_P450_E_grp-IV"/>
</dbReference>
<dbReference type="eggNOG" id="KOG0157">
    <property type="taxonomic scope" value="Eukaryota"/>
</dbReference>
<dbReference type="PRINTS" id="PR00385">
    <property type="entry name" value="P450"/>
</dbReference>
<evidence type="ECO:0000256" key="3">
    <source>
        <dbReference type="ARBA" id="ARBA00010617"/>
    </source>
</evidence>